<feature type="compositionally biased region" description="Polar residues" evidence="2">
    <location>
        <begin position="329"/>
        <end position="338"/>
    </location>
</feature>
<organism evidence="4 5">
    <name type="scientific">Malassezia vespertilionis</name>
    <dbReference type="NCBI Taxonomy" id="2020962"/>
    <lineage>
        <taxon>Eukaryota</taxon>
        <taxon>Fungi</taxon>
        <taxon>Dikarya</taxon>
        <taxon>Basidiomycota</taxon>
        <taxon>Ustilaginomycotina</taxon>
        <taxon>Malasseziomycetes</taxon>
        <taxon>Malasseziales</taxon>
        <taxon>Malasseziaceae</taxon>
        <taxon>Malassezia</taxon>
    </lineage>
</organism>
<keyword evidence="5" id="KW-1185">Reference proteome</keyword>
<dbReference type="EMBL" id="KZ454988">
    <property type="protein sequence ID" value="PKI85116.1"/>
    <property type="molecule type" value="Genomic_DNA"/>
</dbReference>
<keyword evidence="1" id="KW-0175">Coiled coil</keyword>
<evidence type="ECO:0000256" key="2">
    <source>
        <dbReference type="SAM" id="MobiDB-lite"/>
    </source>
</evidence>
<feature type="coiled-coil region" evidence="1">
    <location>
        <begin position="103"/>
        <end position="189"/>
    </location>
</feature>
<evidence type="ECO:0000313" key="5">
    <source>
        <dbReference type="Proteomes" id="UP000232875"/>
    </source>
</evidence>
<evidence type="ECO:0000256" key="3">
    <source>
        <dbReference type="SAM" id="Phobius"/>
    </source>
</evidence>
<dbReference type="OrthoDB" id="376826at2759"/>
<feature type="compositionally biased region" description="Basic and acidic residues" evidence="2">
    <location>
        <begin position="315"/>
        <end position="324"/>
    </location>
</feature>
<dbReference type="AlphaFoldDB" id="A0A2N1JF23"/>
<protein>
    <submittedName>
        <fullName evidence="4">Uncharacterized protein</fullName>
    </submittedName>
</protein>
<name>A0A2N1JF23_9BASI</name>
<gene>
    <name evidence="4" type="ORF">MVES_001218</name>
</gene>
<keyword evidence="3" id="KW-0812">Transmembrane</keyword>
<reference evidence="4 5" key="1">
    <citation type="submission" date="2017-10" db="EMBL/GenBank/DDBJ databases">
        <title>A novel species of cold-tolerant Malassezia isolated from bats.</title>
        <authorList>
            <person name="Lorch J.M."/>
            <person name="Palmer J.M."/>
            <person name="Vanderwolf K.J."/>
            <person name="Schmidt K.Z."/>
            <person name="Verant M.L."/>
            <person name="Weller T.J."/>
            <person name="Blehert D.S."/>
        </authorList>
    </citation>
    <scope>NUCLEOTIDE SEQUENCE [LARGE SCALE GENOMIC DNA]</scope>
    <source>
        <strain evidence="4 5">NWHC:44797-103</strain>
    </source>
</reference>
<sequence>MPAKQFGHPAPLVQSKTLDFIESIPLVAEAEDYAFSALRDRPIMYRIYAFALFFIAVALKLAQPLIYALRRPLRMIDDHVLAFLETAKHQVPYPFEAHWSGLCKQAQTEVDAYKSSVQTLYENKVKEPYKNLYEQTNKAIEQLQQNENDYLQQAGNVLVSINDRLTRIVENWKKQSKKATTEGKNLAQEEIAEGEKQAQTLVQSLFTELDNLQKYASGVSGEGRKQLQPIIDTFSSTYKDISVEAFDSKLPIQERAAKVVDYLRQVTLPALQKALVATIHDAKENLPKYANKASKKVQEAEHNVVSASKQSETQAQKKMEDTRVDAAQAVSSSNEQSK</sequence>
<evidence type="ECO:0000313" key="4">
    <source>
        <dbReference type="EMBL" id="PKI85116.1"/>
    </source>
</evidence>
<feature type="region of interest" description="Disordered" evidence="2">
    <location>
        <begin position="291"/>
        <end position="338"/>
    </location>
</feature>
<dbReference type="STRING" id="2020962.A0A2N1JF23"/>
<feature type="compositionally biased region" description="Polar residues" evidence="2">
    <location>
        <begin position="305"/>
        <end position="314"/>
    </location>
</feature>
<keyword evidence="3" id="KW-0472">Membrane</keyword>
<evidence type="ECO:0000256" key="1">
    <source>
        <dbReference type="SAM" id="Coils"/>
    </source>
</evidence>
<proteinExistence type="predicted"/>
<feature type="transmembrane region" description="Helical" evidence="3">
    <location>
        <begin position="47"/>
        <end position="69"/>
    </location>
</feature>
<keyword evidence="3" id="KW-1133">Transmembrane helix</keyword>
<accession>A0A2N1JF23</accession>
<dbReference type="Proteomes" id="UP000232875">
    <property type="component" value="Unassembled WGS sequence"/>
</dbReference>